<comment type="caution">
    <text evidence="9">The sequence shown here is derived from an EMBL/GenBank/DDBJ whole genome shotgun (WGS) entry which is preliminary data.</text>
</comment>
<dbReference type="Gene3D" id="1.20.1250.20">
    <property type="entry name" value="MFS general substrate transporter like domains"/>
    <property type="match status" value="2"/>
</dbReference>
<dbReference type="AlphaFoldDB" id="A0AAD9QJE2"/>
<evidence type="ECO:0000313" key="9">
    <source>
        <dbReference type="EMBL" id="KAK2562436.1"/>
    </source>
</evidence>
<feature type="transmembrane region" description="Helical" evidence="7">
    <location>
        <begin position="299"/>
        <end position="317"/>
    </location>
</feature>
<keyword evidence="4 7" id="KW-1133">Transmembrane helix</keyword>
<evidence type="ECO:0000259" key="8">
    <source>
        <dbReference type="Pfam" id="PF12832"/>
    </source>
</evidence>
<keyword evidence="10" id="KW-1185">Reference proteome</keyword>
<evidence type="ECO:0000256" key="6">
    <source>
        <dbReference type="SAM" id="MobiDB-lite"/>
    </source>
</evidence>
<gene>
    <name evidence="9" type="ORF">P5673_014088</name>
</gene>
<dbReference type="SUPFAM" id="SSF103473">
    <property type="entry name" value="MFS general substrate transporter"/>
    <property type="match status" value="1"/>
</dbReference>
<evidence type="ECO:0000256" key="7">
    <source>
        <dbReference type="SAM" id="Phobius"/>
    </source>
</evidence>
<feature type="compositionally biased region" description="Basic and acidic residues" evidence="6">
    <location>
        <begin position="1"/>
        <end position="19"/>
    </location>
</feature>
<dbReference type="Pfam" id="PF12832">
    <property type="entry name" value="MFS_1_like"/>
    <property type="match status" value="1"/>
</dbReference>
<feature type="transmembrane region" description="Helical" evidence="7">
    <location>
        <begin position="378"/>
        <end position="397"/>
    </location>
</feature>
<comment type="subcellular location">
    <subcellularLocation>
        <location evidence="1">Membrane</location>
        <topology evidence="1">Multi-pass membrane protein</topology>
    </subcellularLocation>
</comment>
<protein>
    <submittedName>
        <fullName evidence="9">Major facilitator superfamily domain-containing protein 6-B</fullName>
    </submittedName>
</protein>
<evidence type="ECO:0000256" key="3">
    <source>
        <dbReference type="ARBA" id="ARBA00022692"/>
    </source>
</evidence>
<sequence length="566" mass="62905">MSDERTLTSPGKESRRDYGELFNPEEEAIESPSEPLADKQPKANPSLTDKLRSTVSINRSLLLYKVFYFFYFAALGSLLPYLSLYFKHSLLLPAYFVGIVLSVKPLCLFVSAPILGTIADKFNQVRTVLIVALFSYIVMNLLIAVVPPVSVHCLSDVHKKLNLTHHHNQTHSTDSFGNPLSQSDNGHSSGNTEMWKEAWLFDLYTASDPKLYKNAKVVFVLILAITVVGELIGATSNTLADVATLHNLGNRPQYYGEQRLWGEIGWGLTAFITGSIVQSKYRKQTDICPEDVFDIYRPFFYVNAVLMAIALFVSTRFHFQDTEKYAGDRCSLGKSLHVFTKPVYAIFGTIALFLGFALGSAETFLFVHLVELGASPSLFSGLVAVHCLSNVALYYGSMYFLEIAGHIKILLTGLLVYALRFYYFSAIQNPWLVLPIEFLRGLCSASVWCALATYVGTPPRVGATLQGILHGLYYGLGKGLGQLIGGLLIRSYGTDSYFRYFALADLLFMVVVALLMPYLNSHPTTWMSLSGYTALDNEQTAECCSTGIYHLLSKSASKKFSKKENQ</sequence>
<evidence type="ECO:0000256" key="5">
    <source>
        <dbReference type="ARBA" id="ARBA00023136"/>
    </source>
</evidence>
<dbReference type="PANTHER" id="PTHR16172">
    <property type="entry name" value="MAJOR FACILITATOR SUPERFAMILY DOMAIN-CONTAINING PROTEIN 6-LIKE"/>
    <property type="match status" value="1"/>
</dbReference>
<comment type="similarity">
    <text evidence="2">Belongs to the major facilitator superfamily. MFSD6 family.</text>
</comment>
<feature type="region of interest" description="Disordered" evidence="6">
    <location>
        <begin position="168"/>
        <end position="189"/>
    </location>
</feature>
<feature type="transmembrane region" description="Helical" evidence="7">
    <location>
        <begin position="260"/>
        <end position="279"/>
    </location>
</feature>
<proteinExistence type="inferred from homology"/>
<keyword evidence="3 7" id="KW-0812">Transmembrane</keyword>
<name>A0AAD9QJE2_ACRCE</name>
<dbReference type="PANTHER" id="PTHR16172:SF2">
    <property type="entry name" value="MAJOR FACILITATOR SUPERFAMILY DOMAIN-CONTAINING PROTEIN 6"/>
    <property type="match status" value="1"/>
</dbReference>
<keyword evidence="5 7" id="KW-0472">Membrane</keyword>
<evidence type="ECO:0000256" key="2">
    <source>
        <dbReference type="ARBA" id="ARBA00005241"/>
    </source>
</evidence>
<dbReference type="InterPro" id="IPR051717">
    <property type="entry name" value="MFS_MFSD6"/>
</dbReference>
<dbReference type="Proteomes" id="UP001249851">
    <property type="component" value="Unassembled WGS sequence"/>
</dbReference>
<accession>A0AAD9QJE2</accession>
<feature type="transmembrane region" description="Helical" evidence="7">
    <location>
        <begin position="62"/>
        <end position="82"/>
    </location>
</feature>
<feature type="region of interest" description="Disordered" evidence="6">
    <location>
        <begin position="1"/>
        <end position="46"/>
    </location>
</feature>
<organism evidence="9 10">
    <name type="scientific">Acropora cervicornis</name>
    <name type="common">Staghorn coral</name>
    <dbReference type="NCBI Taxonomy" id="6130"/>
    <lineage>
        <taxon>Eukaryota</taxon>
        <taxon>Metazoa</taxon>
        <taxon>Cnidaria</taxon>
        <taxon>Anthozoa</taxon>
        <taxon>Hexacorallia</taxon>
        <taxon>Scleractinia</taxon>
        <taxon>Astrocoeniina</taxon>
        <taxon>Acroporidae</taxon>
        <taxon>Acropora</taxon>
    </lineage>
</organism>
<feature type="transmembrane region" description="Helical" evidence="7">
    <location>
        <begin position="498"/>
        <end position="519"/>
    </location>
</feature>
<reference evidence="9" key="2">
    <citation type="journal article" date="2023" name="Science">
        <title>Genomic signatures of disease resistance in endangered staghorn corals.</title>
        <authorList>
            <person name="Vollmer S.V."/>
            <person name="Selwyn J.D."/>
            <person name="Despard B.A."/>
            <person name="Roesel C.L."/>
        </authorList>
    </citation>
    <scope>NUCLEOTIDE SEQUENCE</scope>
    <source>
        <strain evidence="9">K2</strain>
    </source>
</reference>
<evidence type="ECO:0000313" key="10">
    <source>
        <dbReference type="Proteomes" id="UP001249851"/>
    </source>
</evidence>
<feature type="domain" description="Major facilitator superfamily associated" evidence="8">
    <location>
        <begin position="62"/>
        <end position="499"/>
    </location>
</feature>
<feature type="transmembrane region" description="Helical" evidence="7">
    <location>
        <begin position="338"/>
        <end position="358"/>
    </location>
</feature>
<feature type="transmembrane region" description="Helical" evidence="7">
    <location>
        <begin position="94"/>
        <end position="115"/>
    </location>
</feature>
<feature type="transmembrane region" description="Helical" evidence="7">
    <location>
        <begin position="468"/>
        <end position="492"/>
    </location>
</feature>
<dbReference type="InterPro" id="IPR036259">
    <property type="entry name" value="MFS_trans_sf"/>
</dbReference>
<dbReference type="GO" id="GO:0016020">
    <property type="term" value="C:membrane"/>
    <property type="evidence" value="ECO:0007669"/>
    <property type="project" value="UniProtKB-SubCell"/>
</dbReference>
<feature type="transmembrane region" description="Helical" evidence="7">
    <location>
        <begin position="409"/>
        <end position="426"/>
    </location>
</feature>
<dbReference type="EMBL" id="JARQWQ010000028">
    <property type="protein sequence ID" value="KAK2562436.1"/>
    <property type="molecule type" value="Genomic_DNA"/>
</dbReference>
<feature type="transmembrane region" description="Helical" evidence="7">
    <location>
        <begin position="127"/>
        <end position="146"/>
    </location>
</feature>
<reference evidence="9" key="1">
    <citation type="journal article" date="2023" name="G3 (Bethesda)">
        <title>Whole genome assembly and annotation of the endangered Caribbean coral Acropora cervicornis.</title>
        <authorList>
            <person name="Selwyn J.D."/>
            <person name="Vollmer S.V."/>
        </authorList>
    </citation>
    <scope>NUCLEOTIDE SEQUENCE</scope>
    <source>
        <strain evidence="9">K2</strain>
    </source>
</reference>
<evidence type="ECO:0000256" key="1">
    <source>
        <dbReference type="ARBA" id="ARBA00004141"/>
    </source>
</evidence>
<feature type="compositionally biased region" description="Polar residues" evidence="6">
    <location>
        <begin position="170"/>
        <end position="189"/>
    </location>
</feature>
<dbReference type="InterPro" id="IPR024989">
    <property type="entry name" value="MFS_assoc_dom"/>
</dbReference>
<evidence type="ECO:0000256" key="4">
    <source>
        <dbReference type="ARBA" id="ARBA00022989"/>
    </source>
</evidence>
<dbReference type="CDD" id="cd17335">
    <property type="entry name" value="MFS_MFSD6"/>
    <property type="match status" value="1"/>
</dbReference>
<feature type="transmembrane region" description="Helical" evidence="7">
    <location>
        <begin position="217"/>
        <end position="239"/>
    </location>
</feature>